<accession>A0A7W3LPC7</accession>
<dbReference type="EMBL" id="JACJIA010000004">
    <property type="protein sequence ID" value="MBA8951891.1"/>
    <property type="molecule type" value="Genomic_DNA"/>
</dbReference>
<dbReference type="RefSeq" id="WP_182844200.1">
    <property type="nucleotide sequence ID" value="NZ_BAAALP010000108.1"/>
</dbReference>
<evidence type="ECO:0000313" key="2">
    <source>
        <dbReference type="Proteomes" id="UP000572680"/>
    </source>
</evidence>
<gene>
    <name evidence="1" type="ORF">HNR61_003531</name>
</gene>
<dbReference type="AlphaFoldDB" id="A0A7W3LPC7"/>
<keyword evidence="1" id="KW-0804">Transcription</keyword>
<keyword evidence="1" id="KW-0240">DNA-directed RNA polymerase</keyword>
<organism evidence="1 2">
    <name type="scientific">Actinomadura namibiensis</name>
    <dbReference type="NCBI Taxonomy" id="182080"/>
    <lineage>
        <taxon>Bacteria</taxon>
        <taxon>Bacillati</taxon>
        <taxon>Actinomycetota</taxon>
        <taxon>Actinomycetes</taxon>
        <taxon>Streptosporangiales</taxon>
        <taxon>Thermomonosporaceae</taxon>
        <taxon>Actinomadura</taxon>
    </lineage>
</organism>
<evidence type="ECO:0000313" key="1">
    <source>
        <dbReference type="EMBL" id="MBA8951891.1"/>
    </source>
</evidence>
<protein>
    <submittedName>
        <fullName evidence="1">DNA-directed RNA polymerase subunit RPC12/RpoP</fullName>
    </submittedName>
</protein>
<sequence>MSIFKRYHHGKPDWSHWRMECDCCHRQALMFGPNADAWLVTKRQGMAVYCPDCLGCWADHLIASVLRCPECDYTRLRIWISNDTDPLDERHPNFVDCARCGAIVLITDPPTGRKDTP</sequence>
<name>A0A7W3LPC7_ACTNM</name>
<keyword evidence="2" id="KW-1185">Reference proteome</keyword>
<proteinExistence type="predicted"/>
<comment type="caution">
    <text evidence="1">The sequence shown here is derived from an EMBL/GenBank/DDBJ whole genome shotgun (WGS) entry which is preliminary data.</text>
</comment>
<reference evidence="1 2" key="1">
    <citation type="submission" date="2020-08" db="EMBL/GenBank/DDBJ databases">
        <title>Genomic Encyclopedia of Type Strains, Phase IV (KMG-IV): sequencing the most valuable type-strain genomes for metagenomic binning, comparative biology and taxonomic classification.</title>
        <authorList>
            <person name="Goeker M."/>
        </authorList>
    </citation>
    <scope>NUCLEOTIDE SEQUENCE [LARGE SCALE GENOMIC DNA]</scope>
    <source>
        <strain evidence="1 2">DSM 44197</strain>
    </source>
</reference>
<dbReference type="Proteomes" id="UP000572680">
    <property type="component" value="Unassembled WGS sequence"/>
</dbReference>
<dbReference type="GO" id="GO:0000428">
    <property type="term" value="C:DNA-directed RNA polymerase complex"/>
    <property type="evidence" value="ECO:0007669"/>
    <property type="project" value="UniProtKB-KW"/>
</dbReference>